<evidence type="ECO:0000313" key="3">
    <source>
        <dbReference type="Proteomes" id="UP000283269"/>
    </source>
</evidence>
<evidence type="ECO:0000256" key="1">
    <source>
        <dbReference type="SAM" id="MobiDB-lite"/>
    </source>
</evidence>
<comment type="caution">
    <text evidence="2">The sequence shown here is derived from an EMBL/GenBank/DDBJ whole genome shotgun (WGS) entry which is preliminary data.</text>
</comment>
<dbReference type="AlphaFoldDB" id="A0A409WYV4"/>
<dbReference type="EMBL" id="NHYD01002993">
    <property type="protein sequence ID" value="PPQ83666.1"/>
    <property type="molecule type" value="Genomic_DNA"/>
</dbReference>
<dbReference type="InParanoid" id="A0A409WYV4"/>
<reference evidence="2 3" key="1">
    <citation type="journal article" date="2018" name="Evol. Lett.">
        <title>Horizontal gene cluster transfer increased hallucinogenic mushroom diversity.</title>
        <authorList>
            <person name="Reynolds H.T."/>
            <person name="Vijayakumar V."/>
            <person name="Gluck-Thaler E."/>
            <person name="Korotkin H.B."/>
            <person name="Matheny P.B."/>
            <person name="Slot J.C."/>
        </authorList>
    </citation>
    <scope>NUCLEOTIDE SEQUENCE [LARGE SCALE GENOMIC DNA]</scope>
    <source>
        <strain evidence="2 3">2631</strain>
    </source>
</reference>
<keyword evidence="3" id="KW-1185">Reference proteome</keyword>
<protein>
    <submittedName>
        <fullName evidence="2">Uncharacterized protein</fullName>
    </submittedName>
</protein>
<dbReference type="Proteomes" id="UP000283269">
    <property type="component" value="Unassembled WGS sequence"/>
</dbReference>
<name>A0A409WYV4_PSICY</name>
<organism evidence="2 3">
    <name type="scientific">Psilocybe cyanescens</name>
    <dbReference type="NCBI Taxonomy" id="93625"/>
    <lineage>
        <taxon>Eukaryota</taxon>
        <taxon>Fungi</taxon>
        <taxon>Dikarya</taxon>
        <taxon>Basidiomycota</taxon>
        <taxon>Agaricomycotina</taxon>
        <taxon>Agaricomycetes</taxon>
        <taxon>Agaricomycetidae</taxon>
        <taxon>Agaricales</taxon>
        <taxon>Agaricineae</taxon>
        <taxon>Strophariaceae</taxon>
        <taxon>Psilocybe</taxon>
    </lineage>
</organism>
<accession>A0A409WYV4</accession>
<feature type="region of interest" description="Disordered" evidence="1">
    <location>
        <begin position="1"/>
        <end position="29"/>
    </location>
</feature>
<proteinExistence type="predicted"/>
<sequence>MEQTRPNGQPRPTHQETVTPPVPRDLQPRDTYTMMACRRQATDGRRAAKFTKRMMEDGHGRKVRDTSD</sequence>
<feature type="compositionally biased region" description="Polar residues" evidence="1">
    <location>
        <begin position="1"/>
        <end position="18"/>
    </location>
</feature>
<gene>
    <name evidence="2" type="ORF">CVT25_006272</name>
</gene>
<evidence type="ECO:0000313" key="2">
    <source>
        <dbReference type="EMBL" id="PPQ83666.1"/>
    </source>
</evidence>